<dbReference type="EMBL" id="CATNWA010021550">
    <property type="protein sequence ID" value="CAI9623123.1"/>
    <property type="molecule type" value="Genomic_DNA"/>
</dbReference>
<evidence type="ECO:0000313" key="1">
    <source>
        <dbReference type="EMBL" id="CAI9623123.1"/>
    </source>
</evidence>
<organism evidence="1 2">
    <name type="scientific">Staurois parvus</name>
    <dbReference type="NCBI Taxonomy" id="386267"/>
    <lineage>
        <taxon>Eukaryota</taxon>
        <taxon>Metazoa</taxon>
        <taxon>Chordata</taxon>
        <taxon>Craniata</taxon>
        <taxon>Vertebrata</taxon>
        <taxon>Euteleostomi</taxon>
        <taxon>Amphibia</taxon>
        <taxon>Batrachia</taxon>
        <taxon>Anura</taxon>
        <taxon>Neobatrachia</taxon>
        <taxon>Ranoidea</taxon>
        <taxon>Ranidae</taxon>
        <taxon>Staurois</taxon>
    </lineage>
</organism>
<accession>A0ABN9HQG6</accession>
<name>A0ABN9HQG6_9NEOB</name>
<gene>
    <name evidence="1" type="ORF">SPARVUS_LOCUS16410958</name>
</gene>
<comment type="caution">
    <text evidence="1">The sequence shown here is derived from an EMBL/GenBank/DDBJ whole genome shotgun (WGS) entry which is preliminary data.</text>
</comment>
<reference evidence="1" key="1">
    <citation type="submission" date="2023-05" db="EMBL/GenBank/DDBJ databases">
        <authorList>
            <person name="Stuckert A."/>
        </authorList>
    </citation>
    <scope>NUCLEOTIDE SEQUENCE</scope>
</reference>
<feature type="non-terminal residue" evidence="1">
    <location>
        <position position="1"/>
    </location>
</feature>
<sequence>GLHLLKNCFFHDEDQHGVYLRYISRTQGTNTPPGLCGTPDVQEDRTSVRNISLTQDRKGLLPM</sequence>
<keyword evidence="2" id="KW-1185">Reference proteome</keyword>
<dbReference type="Proteomes" id="UP001162483">
    <property type="component" value="Unassembled WGS sequence"/>
</dbReference>
<proteinExistence type="predicted"/>
<protein>
    <submittedName>
        <fullName evidence="1">Uncharacterized protein</fullName>
    </submittedName>
</protein>
<evidence type="ECO:0000313" key="2">
    <source>
        <dbReference type="Proteomes" id="UP001162483"/>
    </source>
</evidence>